<dbReference type="Gene3D" id="1.25.40.10">
    <property type="entry name" value="Tetratricopeptide repeat domain"/>
    <property type="match status" value="1"/>
</dbReference>
<organism evidence="2 3">
    <name type="scientific">Hallella seregens ATCC 51272</name>
    <dbReference type="NCBI Taxonomy" id="1336250"/>
    <lineage>
        <taxon>Bacteria</taxon>
        <taxon>Pseudomonadati</taxon>
        <taxon>Bacteroidota</taxon>
        <taxon>Bacteroidia</taxon>
        <taxon>Bacteroidales</taxon>
        <taxon>Prevotellaceae</taxon>
        <taxon>Hallella</taxon>
    </lineage>
</organism>
<evidence type="ECO:0000313" key="3">
    <source>
        <dbReference type="Proteomes" id="UP001589688"/>
    </source>
</evidence>
<dbReference type="Proteomes" id="UP001589688">
    <property type="component" value="Unassembled WGS sequence"/>
</dbReference>
<evidence type="ECO:0000256" key="1">
    <source>
        <dbReference type="SAM" id="SignalP"/>
    </source>
</evidence>
<accession>A0ABV5ZJD9</accession>
<comment type="caution">
    <text evidence="2">The sequence shown here is derived from an EMBL/GenBank/DDBJ whole genome shotgun (WGS) entry which is preliminary data.</text>
</comment>
<sequence>MNYQGFWKWLSGCCCVFLLWAMPVSAYAQKKEIATAREFVKKGNNLDKAEQMMRKLLQDSANRRDERIWATLFDALRKQYEQGNEKLYLKQKYDTAQLFTVASKLFTDMATYDSIEAIPDSKGRIRFVRRKGNAELLNTLRPNLYHGGIFFIRKQKFPEAYQLLNQYVESANQPLFGGYRYGETDRRLPEAAYWAVYCAYKQGDVRKVLHHTYMALKDTLHREPMLQYLAETYQLDGDTARYVEILHEGFAKYPLSPYFYPHLIDYFSQNKDWAEALALTDKGLAVDSTSIVFELTKSTILLNMGQYDQSFALSVSLLHRCDSLAGAWLNAGLAKFNQAVALDKATLQTSRRWESIYKLYREALPYLERYRKDRPLEKEKWGLPLYTIYLNLNMGERFDEIDKLMKNNTFKSQ</sequence>
<dbReference type="InterPro" id="IPR011990">
    <property type="entry name" value="TPR-like_helical_dom_sf"/>
</dbReference>
<dbReference type="RefSeq" id="WP_044249518.1">
    <property type="nucleotide sequence ID" value="NZ_JBHLZF010000002.1"/>
</dbReference>
<name>A0ABV5ZJD9_9BACT</name>
<evidence type="ECO:0000313" key="2">
    <source>
        <dbReference type="EMBL" id="MFB9897476.1"/>
    </source>
</evidence>
<feature type="chain" id="PRO_5046790666" evidence="1">
    <location>
        <begin position="29"/>
        <end position="413"/>
    </location>
</feature>
<protein>
    <submittedName>
        <fullName evidence="2">Tetratricopeptide repeat protein</fullName>
    </submittedName>
</protein>
<dbReference type="EMBL" id="JBHLZF010000002">
    <property type="protein sequence ID" value="MFB9897476.1"/>
    <property type="molecule type" value="Genomic_DNA"/>
</dbReference>
<reference evidence="2 3" key="1">
    <citation type="submission" date="2024-09" db="EMBL/GenBank/DDBJ databases">
        <authorList>
            <person name="Sun Q."/>
            <person name="Mori K."/>
        </authorList>
    </citation>
    <scope>NUCLEOTIDE SEQUENCE [LARGE SCALE GENOMIC DNA]</scope>
    <source>
        <strain evidence="2 3">ATCC 51272</strain>
    </source>
</reference>
<keyword evidence="1" id="KW-0732">Signal</keyword>
<gene>
    <name evidence="2" type="ORF">ACFFK8_06640</name>
</gene>
<feature type="signal peptide" evidence="1">
    <location>
        <begin position="1"/>
        <end position="28"/>
    </location>
</feature>
<dbReference type="SUPFAM" id="SSF48452">
    <property type="entry name" value="TPR-like"/>
    <property type="match status" value="2"/>
</dbReference>
<proteinExistence type="predicted"/>
<keyword evidence="3" id="KW-1185">Reference proteome</keyword>